<dbReference type="RefSeq" id="WP_232571246.1">
    <property type="nucleotide sequence ID" value="NZ_CP089466.1"/>
</dbReference>
<dbReference type="InterPro" id="IPR027417">
    <property type="entry name" value="P-loop_NTPase"/>
</dbReference>
<dbReference type="FunFam" id="3.40.50.300:FF:000326">
    <property type="entry name" value="P-loop containing nucleoside triphosphate hydrolase"/>
    <property type="match status" value="1"/>
</dbReference>
<dbReference type="GeneID" id="69116439"/>
<proteinExistence type="inferred from homology"/>
<evidence type="ECO:0000256" key="4">
    <source>
        <dbReference type="ARBA" id="ARBA00022806"/>
    </source>
</evidence>
<evidence type="ECO:0000259" key="7">
    <source>
        <dbReference type="Pfam" id="PF13087"/>
    </source>
</evidence>
<dbReference type="SUPFAM" id="SSF52540">
    <property type="entry name" value="P-loop containing nucleoside triphosphate hydrolases"/>
    <property type="match status" value="1"/>
</dbReference>
<dbReference type="GO" id="GO:0004386">
    <property type="term" value="F:helicase activity"/>
    <property type="evidence" value="ECO:0007669"/>
    <property type="project" value="UniProtKB-KW"/>
</dbReference>
<dbReference type="Gene3D" id="3.40.50.300">
    <property type="entry name" value="P-loop containing nucleotide triphosphate hydrolases"/>
    <property type="match status" value="2"/>
</dbReference>
<evidence type="ECO:0000313" key="8">
    <source>
        <dbReference type="EMBL" id="MFC3477629.1"/>
    </source>
</evidence>
<dbReference type="AlphaFoldDB" id="A0ABD5NEP7"/>
<reference evidence="8 9" key="1">
    <citation type="journal article" date="2019" name="Int. J. Syst. Evol. Microbiol.">
        <title>The Global Catalogue of Microorganisms (GCM) 10K type strain sequencing project: providing services to taxonomists for standard genome sequencing and annotation.</title>
        <authorList>
            <consortium name="The Broad Institute Genomics Platform"/>
            <consortium name="The Broad Institute Genome Sequencing Center for Infectious Disease"/>
            <person name="Wu L."/>
            <person name="Ma J."/>
        </authorList>
    </citation>
    <scope>NUCLEOTIDE SEQUENCE [LARGE SCALE GENOMIC DNA]</scope>
    <source>
        <strain evidence="8 9">CGMCC 1.12562</strain>
    </source>
</reference>
<sequence length="749" mass="81073">MPDASAPDTTRLYEEWSLHDASLFAEAGDALRAKSAYYGADADELRACLDHAASVVDVDAPDGRGRVVPLHREDDAAPTVEYVRWNPDAGTVGWHDPEFGVSGTARYADVDDVIATEVAWRVRFWHPDYAPGDDPFGDVADPPSAVEASDPLSGTDRRAFFDDLRGVVRDERRAERDANWADHADADLGRLVGRGVVDGPFVLVATEGAYGSGRPAELRVQYAPDDGVPADVDLVAGFDLYPDNRVVVDAFDSAFPVPARIASVDGPVVTLQPEWENVDDPSRVADAAEDADPFWLRTLLNPVPYDRRREALDAVWEAPAKRRLLTGERDLSFGALPSARRSGVELNDYQLRALGWAVAADDVACIHGPPGTGKTRTLTAFVAHAVARGERVLVTAHSNQAVDNLLVGDSTLDEREDGTLHAAVAGEDVRVARYGRHSRNRVVGEHYRETPIDDADVVAATTNGAAAFDQDDFDVAVVDEATQASRAATAIALNAAEKLVLAGDHRQLPPYSVTEAGEGEMRPSLFETLVDRYGDEVAVLLRRQYRMHDAIAAFPNEAFYGGRLETADANADWTIPGFPPVSVVDVEGDERREERGSSVRNAAEADAVAERVDALLDAGADPTDVGVIAAYSGQVREIRSRLGDLDRSTHGLTVDTVDSFQGGERDAIVVSFARSNDAANAGFLEHPEEGPRRLNVALTRARKHLALVGDRETLTTRATHRDPEDSCADTYAALFETLAERPDVEHTQA</sequence>
<gene>
    <name evidence="8" type="ORF">ACFOKC_07815</name>
</gene>
<feature type="domain" description="DNA2/NAM7 helicase helicase" evidence="6">
    <location>
        <begin position="446"/>
        <end position="511"/>
    </location>
</feature>
<dbReference type="InterPro" id="IPR047187">
    <property type="entry name" value="SF1_C_Upf1"/>
</dbReference>
<dbReference type="CDD" id="cd18808">
    <property type="entry name" value="SF1_C_Upf1"/>
    <property type="match status" value="1"/>
</dbReference>
<keyword evidence="5" id="KW-0067">ATP-binding</keyword>
<keyword evidence="4" id="KW-0347">Helicase</keyword>
<keyword evidence="9" id="KW-1185">Reference proteome</keyword>
<dbReference type="GO" id="GO:0005694">
    <property type="term" value="C:chromosome"/>
    <property type="evidence" value="ECO:0007669"/>
    <property type="project" value="UniProtKB-ARBA"/>
</dbReference>
<dbReference type="Pfam" id="PF13087">
    <property type="entry name" value="AAA_12"/>
    <property type="match status" value="1"/>
</dbReference>
<dbReference type="EMBL" id="JBHRWN010000002">
    <property type="protein sequence ID" value="MFC3477629.1"/>
    <property type="molecule type" value="Genomic_DNA"/>
</dbReference>
<evidence type="ECO:0000256" key="5">
    <source>
        <dbReference type="ARBA" id="ARBA00022840"/>
    </source>
</evidence>
<dbReference type="InterPro" id="IPR050534">
    <property type="entry name" value="Coronavir_polyprotein_1ab"/>
</dbReference>
<evidence type="ECO:0000256" key="2">
    <source>
        <dbReference type="ARBA" id="ARBA00022741"/>
    </source>
</evidence>
<keyword evidence="2" id="KW-0547">Nucleotide-binding</keyword>
<dbReference type="GO" id="GO:0016787">
    <property type="term" value="F:hydrolase activity"/>
    <property type="evidence" value="ECO:0007669"/>
    <property type="project" value="UniProtKB-KW"/>
</dbReference>
<dbReference type="InterPro" id="IPR041679">
    <property type="entry name" value="DNA2/NAM7-like_C"/>
</dbReference>
<dbReference type="InterPro" id="IPR041677">
    <property type="entry name" value="DNA2/NAM7_AAA_11"/>
</dbReference>
<evidence type="ECO:0000313" key="9">
    <source>
        <dbReference type="Proteomes" id="UP001595660"/>
    </source>
</evidence>
<comment type="caution">
    <text evidence="8">The sequence shown here is derived from an EMBL/GenBank/DDBJ whole genome shotgun (WGS) entry which is preliminary data.</text>
</comment>
<comment type="similarity">
    <text evidence="1">Belongs to the DNA2/NAM7 helicase family.</text>
</comment>
<dbReference type="PANTHER" id="PTHR43788:SF8">
    <property type="entry name" value="DNA-BINDING PROTEIN SMUBP-2"/>
    <property type="match status" value="1"/>
</dbReference>
<keyword evidence="3" id="KW-0378">Hydrolase</keyword>
<name>A0ABD5NEP7_9EURY</name>
<evidence type="ECO:0000259" key="6">
    <source>
        <dbReference type="Pfam" id="PF13086"/>
    </source>
</evidence>
<accession>A0ABD5NEP7</accession>
<feature type="domain" description="DNA2/NAM7 helicase helicase" evidence="6">
    <location>
        <begin position="345"/>
        <end position="440"/>
    </location>
</feature>
<feature type="domain" description="DNA2/NAM7 helicase-like C-terminal" evidence="7">
    <location>
        <begin position="523"/>
        <end position="711"/>
    </location>
</feature>
<dbReference type="Proteomes" id="UP001595660">
    <property type="component" value="Unassembled WGS sequence"/>
</dbReference>
<dbReference type="PANTHER" id="PTHR43788">
    <property type="entry name" value="DNA2/NAM7 HELICASE FAMILY MEMBER"/>
    <property type="match status" value="1"/>
</dbReference>
<dbReference type="GO" id="GO:0005524">
    <property type="term" value="F:ATP binding"/>
    <property type="evidence" value="ECO:0007669"/>
    <property type="project" value="UniProtKB-KW"/>
</dbReference>
<evidence type="ECO:0000256" key="3">
    <source>
        <dbReference type="ARBA" id="ARBA00022801"/>
    </source>
</evidence>
<protein>
    <submittedName>
        <fullName evidence="8">AAA domain-containing protein</fullName>
    </submittedName>
</protein>
<evidence type="ECO:0000256" key="1">
    <source>
        <dbReference type="ARBA" id="ARBA00007913"/>
    </source>
</evidence>
<organism evidence="8 9">
    <name type="scientific">Halobacterium litoreum</name>
    <dbReference type="NCBI Taxonomy" id="2039234"/>
    <lineage>
        <taxon>Archaea</taxon>
        <taxon>Methanobacteriati</taxon>
        <taxon>Methanobacteriota</taxon>
        <taxon>Stenosarchaea group</taxon>
        <taxon>Halobacteria</taxon>
        <taxon>Halobacteriales</taxon>
        <taxon>Halobacteriaceae</taxon>
        <taxon>Halobacterium</taxon>
    </lineage>
</organism>
<dbReference type="Pfam" id="PF13086">
    <property type="entry name" value="AAA_11"/>
    <property type="match status" value="2"/>
</dbReference>